<keyword evidence="2" id="KW-0472">Membrane</keyword>
<accession>A0A8I3ACP2</accession>
<keyword evidence="4" id="KW-1185">Reference proteome</keyword>
<protein>
    <submittedName>
        <fullName evidence="3">Uncharacterized protein</fullName>
    </submittedName>
</protein>
<feature type="region of interest" description="Disordered" evidence="1">
    <location>
        <begin position="1"/>
        <end position="75"/>
    </location>
</feature>
<keyword evidence="2" id="KW-0812">Transmembrane</keyword>
<evidence type="ECO:0000313" key="3">
    <source>
        <dbReference type="EMBL" id="KAG6378603.1"/>
    </source>
</evidence>
<gene>
    <name evidence="3" type="ORF">JVT61DRAFT_12870</name>
</gene>
<comment type="caution">
    <text evidence="3">The sequence shown here is derived from an EMBL/GenBank/DDBJ whole genome shotgun (WGS) entry which is preliminary data.</text>
</comment>
<dbReference type="EMBL" id="JAGFBS010000006">
    <property type="protein sequence ID" value="KAG6378603.1"/>
    <property type="molecule type" value="Genomic_DNA"/>
</dbReference>
<sequence>MSSHEQSPGSQRSANPDTPPPEYSVHAPNQHSPPSSQHSMMDAIPGHYPYREQSLFSSSTGPQFAPPSSFGPTPLVQSQPTLGLLPYYDPHSAYFIEAATSRARRRFIGAALWAIGLIVCLFVLGALRGLER</sequence>
<feature type="compositionally biased region" description="Polar residues" evidence="1">
    <location>
        <begin position="1"/>
        <end position="16"/>
    </location>
</feature>
<evidence type="ECO:0000256" key="1">
    <source>
        <dbReference type="SAM" id="MobiDB-lite"/>
    </source>
</evidence>
<dbReference type="Proteomes" id="UP000683000">
    <property type="component" value="Unassembled WGS sequence"/>
</dbReference>
<evidence type="ECO:0000256" key="2">
    <source>
        <dbReference type="SAM" id="Phobius"/>
    </source>
</evidence>
<proteinExistence type="predicted"/>
<evidence type="ECO:0000313" key="4">
    <source>
        <dbReference type="Proteomes" id="UP000683000"/>
    </source>
</evidence>
<dbReference type="OrthoDB" id="3259540at2759"/>
<dbReference type="AlphaFoldDB" id="A0A8I3ACP2"/>
<organism evidence="3 4">
    <name type="scientific">Boletus reticuloceps</name>
    <dbReference type="NCBI Taxonomy" id="495285"/>
    <lineage>
        <taxon>Eukaryota</taxon>
        <taxon>Fungi</taxon>
        <taxon>Dikarya</taxon>
        <taxon>Basidiomycota</taxon>
        <taxon>Agaricomycotina</taxon>
        <taxon>Agaricomycetes</taxon>
        <taxon>Agaricomycetidae</taxon>
        <taxon>Boletales</taxon>
        <taxon>Boletineae</taxon>
        <taxon>Boletaceae</taxon>
        <taxon>Boletoideae</taxon>
        <taxon>Boletus</taxon>
    </lineage>
</organism>
<keyword evidence="2" id="KW-1133">Transmembrane helix</keyword>
<reference evidence="3" key="1">
    <citation type="submission" date="2021-03" db="EMBL/GenBank/DDBJ databases">
        <title>Evolutionary innovations through gain and loss of genes in the ectomycorrhizal Boletales.</title>
        <authorList>
            <person name="Wu G."/>
            <person name="Miyauchi S."/>
            <person name="Morin E."/>
            <person name="Yang Z.-L."/>
            <person name="Xu J."/>
            <person name="Martin F.M."/>
        </authorList>
    </citation>
    <scope>NUCLEOTIDE SEQUENCE</scope>
    <source>
        <strain evidence="3">BR01</strain>
    </source>
</reference>
<feature type="transmembrane region" description="Helical" evidence="2">
    <location>
        <begin position="107"/>
        <end position="127"/>
    </location>
</feature>
<name>A0A8I3ACP2_9AGAM</name>
<feature type="compositionally biased region" description="Low complexity" evidence="1">
    <location>
        <begin position="30"/>
        <end position="41"/>
    </location>
</feature>